<keyword evidence="3" id="KW-1185">Reference proteome</keyword>
<evidence type="ECO:0000313" key="2">
    <source>
        <dbReference type="Ensembl" id="ENSLLTP00000024632.1"/>
    </source>
</evidence>
<evidence type="ECO:0000256" key="1">
    <source>
        <dbReference type="SAM" id="MobiDB-lite"/>
    </source>
</evidence>
<evidence type="ECO:0000313" key="3">
    <source>
        <dbReference type="Proteomes" id="UP000694406"/>
    </source>
</evidence>
<proteinExistence type="predicted"/>
<sequence>STGRLNKLASEMFLLDFLAYGELPIHEQTKSNPTQFLPDQSRSTKSTWPHPRGTRSSPANKQLGTGRLFRPQARPGPLFQGTLSRSAPKQPAAAAYFCVVCYPLRKGWWSRGESRQKVAKTFCVVASQDAEENRHVAETWVRTIRELSAPHLEGERIGQGRRAGWAVRVGGSPCLAPAGRQRASFRRGGRVRGTGQSQRRQAASLAGALGAWEKSGRPDLESEFGGLVARPARGWS</sequence>
<name>A0A8C5SWJ5_LATLA</name>
<accession>A0A8C5SWJ5</accession>
<reference evidence="2" key="1">
    <citation type="submission" date="2025-08" db="UniProtKB">
        <authorList>
            <consortium name="Ensembl"/>
        </authorList>
    </citation>
    <scope>IDENTIFICATION</scope>
</reference>
<reference evidence="2" key="2">
    <citation type="submission" date="2025-09" db="UniProtKB">
        <authorList>
            <consortium name="Ensembl"/>
        </authorList>
    </citation>
    <scope>IDENTIFICATION</scope>
</reference>
<dbReference type="AlphaFoldDB" id="A0A8C5SWJ5"/>
<feature type="region of interest" description="Disordered" evidence="1">
    <location>
        <begin position="29"/>
        <end position="85"/>
    </location>
</feature>
<feature type="compositionally biased region" description="Polar residues" evidence="1">
    <location>
        <begin position="30"/>
        <end position="47"/>
    </location>
</feature>
<feature type="region of interest" description="Disordered" evidence="1">
    <location>
        <begin position="187"/>
        <end position="206"/>
    </location>
</feature>
<feature type="compositionally biased region" description="Polar residues" evidence="1">
    <location>
        <begin position="54"/>
        <end position="63"/>
    </location>
</feature>
<dbReference type="Proteomes" id="UP000694406">
    <property type="component" value="Unplaced"/>
</dbReference>
<organism evidence="2 3">
    <name type="scientific">Laticauda laticaudata</name>
    <name type="common">Blue-ringed sea krait</name>
    <name type="synonym">Blue-lipped sea krait</name>
    <dbReference type="NCBI Taxonomy" id="8630"/>
    <lineage>
        <taxon>Eukaryota</taxon>
        <taxon>Metazoa</taxon>
        <taxon>Chordata</taxon>
        <taxon>Craniata</taxon>
        <taxon>Vertebrata</taxon>
        <taxon>Euteleostomi</taxon>
        <taxon>Lepidosauria</taxon>
        <taxon>Squamata</taxon>
        <taxon>Bifurcata</taxon>
        <taxon>Unidentata</taxon>
        <taxon>Episquamata</taxon>
        <taxon>Toxicofera</taxon>
        <taxon>Serpentes</taxon>
        <taxon>Colubroidea</taxon>
        <taxon>Elapidae</taxon>
        <taxon>Laticaudinae</taxon>
        <taxon>Laticauda</taxon>
    </lineage>
</organism>
<dbReference type="Ensembl" id="ENSLLTT00000025530.1">
    <property type="protein sequence ID" value="ENSLLTP00000024632.1"/>
    <property type="gene ID" value="ENSLLTG00000018108.1"/>
</dbReference>
<protein>
    <submittedName>
        <fullName evidence="2">Uncharacterized protein</fullName>
    </submittedName>
</protein>